<dbReference type="RefSeq" id="WP_068867893.1">
    <property type="nucleotide sequence ID" value="NZ_VDCI01000001.1"/>
</dbReference>
<organism evidence="5 6">
    <name type="scientific">Prosthecochloris vibrioformis</name>
    <name type="common">Chlorobium vibrioforme</name>
    <dbReference type="NCBI Taxonomy" id="1098"/>
    <lineage>
        <taxon>Bacteria</taxon>
        <taxon>Pseudomonadati</taxon>
        <taxon>Chlorobiota</taxon>
        <taxon>Chlorobiia</taxon>
        <taxon>Chlorobiales</taxon>
        <taxon>Chlorobiaceae</taxon>
        <taxon>Prosthecochloris</taxon>
    </lineage>
</organism>
<protein>
    <submittedName>
        <fullName evidence="5">Pyridoxal-phosphate dependent enzyme</fullName>
    </submittedName>
</protein>
<comment type="cofactor">
    <cofactor evidence="1">
        <name>pyridoxal 5'-phosphate</name>
        <dbReference type="ChEBI" id="CHEBI:597326"/>
    </cofactor>
</comment>
<dbReference type="InterPro" id="IPR001926">
    <property type="entry name" value="TrpB-like_PALP"/>
</dbReference>
<evidence type="ECO:0000313" key="5">
    <source>
        <dbReference type="EMBL" id="TNJ37876.1"/>
    </source>
</evidence>
<name>A0A5C4S310_PROVB</name>
<dbReference type="CDD" id="cd01561">
    <property type="entry name" value="CBS_like"/>
    <property type="match status" value="1"/>
</dbReference>
<dbReference type="PANTHER" id="PTHR10314">
    <property type="entry name" value="CYSTATHIONINE BETA-SYNTHASE"/>
    <property type="match status" value="1"/>
</dbReference>
<dbReference type="Pfam" id="PF00571">
    <property type="entry name" value="CBS"/>
    <property type="match status" value="1"/>
</dbReference>
<dbReference type="EMBL" id="VDCI01000001">
    <property type="protein sequence ID" value="TNJ37876.1"/>
    <property type="molecule type" value="Genomic_DNA"/>
</dbReference>
<dbReference type="SUPFAM" id="SSF54631">
    <property type="entry name" value="CBS-domain pair"/>
    <property type="match status" value="1"/>
</dbReference>
<dbReference type="InterPro" id="IPR046342">
    <property type="entry name" value="CBS_dom_sf"/>
</dbReference>
<evidence type="ECO:0000313" key="6">
    <source>
        <dbReference type="Proteomes" id="UP000309544"/>
    </source>
</evidence>
<evidence type="ECO:0000256" key="2">
    <source>
        <dbReference type="ARBA" id="ARBA00022898"/>
    </source>
</evidence>
<dbReference type="AlphaFoldDB" id="A0A5C4S310"/>
<reference evidence="5 6" key="1">
    <citation type="submission" date="2019-05" db="EMBL/GenBank/DDBJ databases">
        <title>Draft Whole-Genome sequence of the green sulfur bacterium Prosthecochloris vibrioformis DSM 260.</title>
        <authorList>
            <person name="Meyer T.E."/>
            <person name="Kyndt J.A."/>
        </authorList>
    </citation>
    <scope>NUCLEOTIDE SEQUENCE [LARGE SCALE GENOMIC DNA]</scope>
    <source>
        <strain evidence="5 6">DSM 260</strain>
    </source>
</reference>
<dbReference type="InterPro" id="IPR000644">
    <property type="entry name" value="CBS_dom"/>
</dbReference>
<dbReference type="InterPro" id="IPR050214">
    <property type="entry name" value="Cys_Synth/Cystath_Beta-Synth"/>
</dbReference>
<dbReference type="InterPro" id="IPR036052">
    <property type="entry name" value="TrpB-like_PALP_sf"/>
</dbReference>
<keyword evidence="2" id="KW-0663">Pyridoxal phosphate</keyword>
<dbReference type="Gene3D" id="3.10.580.10">
    <property type="entry name" value="CBS-domain"/>
    <property type="match status" value="1"/>
</dbReference>
<accession>A0A5C4S310</accession>
<keyword evidence="3" id="KW-0129">CBS domain</keyword>
<gene>
    <name evidence="5" type="ORF">FGF68_01480</name>
</gene>
<dbReference type="Gene3D" id="3.40.50.1100">
    <property type="match status" value="2"/>
</dbReference>
<dbReference type="SUPFAM" id="SSF53686">
    <property type="entry name" value="Tryptophan synthase beta subunit-like PLP-dependent enzymes"/>
    <property type="match status" value="1"/>
</dbReference>
<evidence type="ECO:0000259" key="4">
    <source>
        <dbReference type="PROSITE" id="PS51371"/>
    </source>
</evidence>
<sequence length="457" mass="49772">MLQQDMFAISGPSPLVRIQRLGAHLRPSVFAGLEYVNPSGTQYWNQAVSIIRQAEAQGEISPGMTIVDWTYGASGIALAMAAVPRGYKVLLVIPDRISREKQQLCKAIGAEVVITPSCALPGEPRSCVNVAENLVANLHQAYFANMYEHPLSRSVHEEVTAPRLWEQTGGNFTHLFVPVTSGALVSGLGRWLKQKNPAIRIVGVEPEGSVYRDLFKGEQTTCTVPCELEEIGALWASSLWDPAVIDEIVQVSDYDALNCSRDLLQAESIFAGGSSGAAMYAALRAGAHLGSDASLVVMMGDSGSFYMSKVFNDQWMKEQGFYRKAPSSRGEITAEEILGLKSRKDLIFAHPENTLAEVFEMMKQNDVSQLPVVSYGTAIGSISENKILSILIENDEAMNSNVVGFMEQPFAVCQPHATISELSEKLQENTSGVLISLSDGRMQLLTKSDLIDALTHK</sequence>
<comment type="caution">
    <text evidence="5">The sequence shown here is derived from an EMBL/GenBank/DDBJ whole genome shotgun (WGS) entry which is preliminary data.</text>
</comment>
<dbReference type="PROSITE" id="PS51371">
    <property type="entry name" value="CBS"/>
    <property type="match status" value="1"/>
</dbReference>
<dbReference type="Pfam" id="PF00291">
    <property type="entry name" value="PALP"/>
    <property type="match status" value="1"/>
</dbReference>
<proteinExistence type="predicted"/>
<evidence type="ECO:0000256" key="1">
    <source>
        <dbReference type="ARBA" id="ARBA00001933"/>
    </source>
</evidence>
<dbReference type="Proteomes" id="UP000309544">
    <property type="component" value="Unassembled WGS sequence"/>
</dbReference>
<keyword evidence="6" id="KW-1185">Reference proteome</keyword>
<evidence type="ECO:0000256" key="3">
    <source>
        <dbReference type="PROSITE-ProRule" id="PRU00703"/>
    </source>
</evidence>
<dbReference type="SMART" id="SM00116">
    <property type="entry name" value="CBS"/>
    <property type="match status" value="2"/>
</dbReference>
<dbReference type="GO" id="GO:1901605">
    <property type="term" value="P:alpha-amino acid metabolic process"/>
    <property type="evidence" value="ECO:0007669"/>
    <property type="project" value="UniProtKB-ARBA"/>
</dbReference>
<feature type="domain" description="CBS" evidence="4">
    <location>
        <begin position="341"/>
        <end position="398"/>
    </location>
</feature>